<dbReference type="InterPro" id="IPR017946">
    <property type="entry name" value="PLC-like_Pdiesterase_TIM-brl"/>
</dbReference>
<dbReference type="Proteomes" id="UP000076587">
    <property type="component" value="Unassembled WGS sequence"/>
</dbReference>
<dbReference type="GO" id="GO:0008081">
    <property type="term" value="F:phosphoric diester hydrolase activity"/>
    <property type="evidence" value="ECO:0007669"/>
    <property type="project" value="InterPro"/>
</dbReference>
<dbReference type="RefSeq" id="WP_063378155.1">
    <property type="nucleotide sequence ID" value="NZ_AUXT01000183.1"/>
</dbReference>
<dbReference type="Pfam" id="PF03009">
    <property type="entry name" value="GDPD"/>
    <property type="match status" value="1"/>
</dbReference>
<gene>
    <name evidence="2" type="ORF">N482_02835</name>
</gene>
<accession>A0A167A3R7</accession>
<evidence type="ECO:0000259" key="1">
    <source>
        <dbReference type="PROSITE" id="PS51704"/>
    </source>
</evidence>
<sequence>MKHWAVRLSVLFIIILVARQPGIELDHHGKTISYKGLVQPTDYTGVTNTTCTADRLTKVGHPFIENTIPAIGKAFELGADTVHLNIHATSDKELAVFHDWTLDCRTNGEGITSEQSMAFLKTLDAGYGYRIGEEEGVYPLRGLGVGLIPSLDEVLTRFPEKSFLLNMKTAGPEAIEVLATHLNDMDPEQRSRLSFIGMQSISEAIAEKFPEQMTYSKEVGKRCLVKYIFIGWSRYYPASCANTTLVLPEQFGRILWGWPEQFAARAQQNGTEVYLYQKSQPYSKSSDLREYGVGLFTGDMIGLAEQGNNAK</sequence>
<evidence type="ECO:0000313" key="3">
    <source>
        <dbReference type="Proteomes" id="UP000076587"/>
    </source>
</evidence>
<dbReference type="EMBL" id="AUXT01000183">
    <property type="protein sequence ID" value="KZN44952.1"/>
    <property type="molecule type" value="Genomic_DNA"/>
</dbReference>
<protein>
    <recommendedName>
        <fullName evidence="1">GP-PDE domain-containing protein</fullName>
    </recommendedName>
</protein>
<name>A0A167A3R7_9GAMM</name>
<dbReference type="InterPro" id="IPR030395">
    <property type="entry name" value="GP_PDE_dom"/>
</dbReference>
<dbReference type="OrthoDB" id="9795622at2"/>
<dbReference type="AlphaFoldDB" id="A0A167A3R7"/>
<dbReference type="PATRIC" id="fig|1365253.3.peg.3724"/>
<comment type="caution">
    <text evidence="2">The sequence shown here is derived from an EMBL/GenBank/DDBJ whole genome shotgun (WGS) entry which is preliminary data.</text>
</comment>
<dbReference type="PANTHER" id="PTHR43805:SF1">
    <property type="entry name" value="GP-PDE DOMAIN-CONTAINING PROTEIN"/>
    <property type="match status" value="1"/>
</dbReference>
<dbReference type="GO" id="GO:0006629">
    <property type="term" value="P:lipid metabolic process"/>
    <property type="evidence" value="ECO:0007669"/>
    <property type="project" value="InterPro"/>
</dbReference>
<evidence type="ECO:0000313" key="2">
    <source>
        <dbReference type="EMBL" id="KZN44952.1"/>
    </source>
</evidence>
<organism evidence="2 3">
    <name type="scientific">Pseudoalteromonas luteoviolacea NCIMB 1942</name>
    <dbReference type="NCBI Taxonomy" id="1365253"/>
    <lineage>
        <taxon>Bacteria</taxon>
        <taxon>Pseudomonadati</taxon>
        <taxon>Pseudomonadota</taxon>
        <taxon>Gammaproteobacteria</taxon>
        <taxon>Alteromonadales</taxon>
        <taxon>Pseudoalteromonadaceae</taxon>
        <taxon>Pseudoalteromonas</taxon>
    </lineage>
</organism>
<reference evidence="2 3" key="1">
    <citation type="submission" date="2013-07" db="EMBL/GenBank/DDBJ databases">
        <title>Comparative Genomic and Metabolomic Analysis of Twelve Strains of Pseudoalteromonas luteoviolacea.</title>
        <authorList>
            <person name="Vynne N.G."/>
            <person name="Mansson M."/>
            <person name="Gram L."/>
        </authorList>
    </citation>
    <scope>NUCLEOTIDE SEQUENCE [LARGE SCALE GENOMIC DNA]</scope>
    <source>
        <strain evidence="2 3">NCIMB 1942</strain>
    </source>
</reference>
<dbReference type="SUPFAM" id="SSF51695">
    <property type="entry name" value="PLC-like phosphodiesterases"/>
    <property type="match status" value="1"/>
</dbReference>
<dbReference type="PANTHER" id="PTHR43805">
    <property type="entry name" value="GLYCEROPHOSPHORYL DIESTER PHOSPHODIESTERASE"/>
    <property type="match status" value="1"/>
</dbReference>
<dbReference type="Gene3D" id="3.20.20.190">
    <property type="entry name" value="Phosphatidylinositol (PI) phosphodiesterase"/>
    <property type="match status" value="1"/>
</dbReference>
<feature type="domain" description="GP-PDE" evidence="1">
    <location>
        <begin position="49"/>
        <end position="308"/>
    </location>
</feature>
<proteinExistence type="predicted"/>
<dbReference type="PROSITE" id="PS51704">
    <property type="entry name" value="GP_PDE"/>
    <property type="match status" value="1"/>
</dbReference>